<dbReference type="GO" id="GO:0045943">
    <property type="term" value="P:positive regulation of transcription by RNA polymerase I"/>
    <property type="evidence" value="ECO:0007669"/>
    <property type="project" value="TreeGrafter"/>
</dbReference>
<dbReference type="AlphaFoldDB" id="A0A9J6EAT2"/>
<dbReference type="GO" id="GO:0034455">
    <property type="term" value="C:t-UTP complex"/>
    <property type="evidence" value="ECO:0007669"/>
    <property type="project" value="TreeGrafter"/>
</dbReference>
<dbReference type="PANTHER" id="PTHR13457">
    <property type="entry name" value="BAP28"/>
    <property type="match status" value="1"/>
</dbReference>
<keyword evidence="1" id="KW-0690">Ribosome biogenesis</keyword>
<organism evidence="2 3">
    <name type="scientific">Rhipicephalus microplus</name>
    <name type="common">Cattle tick</name>
    <name type="synonym">Boophilus microplus</name>
    <dbReference type="NCBI Taxonomy" id="6941"/>
    <lineage>
        <taxon>Eukaryota</taxon>
        <taxon>Metazoa</taxon>
        <taxon>Ecdysozoa</taxon>
        <taxon>Arthropoda</taxon>
        <taxon>Chelicerata</taxon>
        <taxon>Arachnida</taxon>
        <taxon>Acari</taxon>
        <taxon>Parasitiformes</taxon>
        <taxon>Ixodida</taxon>
        <taxon>Ixodoidea</taxon>
        <taxon>Ixodidae</taxon>
        <taxon>Rhipicephalinae</taxon>
        <taxon>Rhipicephalus</taxon>
        <taxon>Boophilus</taxon>
    </lineage>
</organism>
<comment type="subcellular location">
    <subcellularLocation>
        <location evidence="1">Nucleus</location>
        <location evidence="1">Nucleolus</location>
    </subcellularLocation>
</comment>
<comment type="caution">
    <text evidence="2">The sequence shown here is derived from an EMBL/GenBank/DDBJ whole genome shotgun (WGS) entry which is preliminary data.</text>
</comment>
<reference evidence="2" key="1">
    <citation type="journal article" date="2020" name="Cell">
        <title>Large-Scale Comparative Analyses of Tick Genomes Elucidate Their Genetic Diversity and Vector Capacities.</title>
        <authorList>
            <consortium name="Tick Genome and Microbiome Consortium (TIGMIC)"/>
            <person name="Jia N."/>
            <person name="Wang J."/>
            <person name="Shi W."/>
            <person name="Du L."/>
            <person name="Sun Y."/>
            <person name="Zhan W."/>
            <person name="Jiang J.F."/>
            <person name="Wang Q."/>
            <person name="Zhang B."/>
            <person name="Ji P."/>
            <person name="Bell-Sakyi L."/>
            <person name="Cui X.M."/>
            <person name="Yuan T.T."/>
            <person name="Jiang B.G."/>
            <person name="Yang W.F."/>
            <person name="Lam T.T."/>
            <person name="Chang Q.C."/>
            <person name="Ding S.J."/>
            <person name="Wang X.J."/>
            <person name="Zhu J.G."/>
            <person name="Ruan X.D."/>
            <person name="Zhao L."/>
            <person name="Wei J.T."/>
            <person name="Ye R.Z."/>
            <person name="Que T.C."/>
            <person name="Du C.H."/>
            <person name="Zhou Y.H."/>
            <person name="Cheng J.X."/>
            <person name="Dai P.F."/>
            <person name="Guo W.B."/>
            <person name="Han X.H."/>
            <person name="Huang E.J."/>
            <person name="Li L.F."/>
            <person name="Wei W."/>
            <person name="Gao Y.C."/>
            <person name="Liu J.Z."/>
            <person name="Shao H.Z."/>
            <person name="Wang X."/>
            <person name="Wang C.C."/>
            <person name="Yang T.C."/>
            <person name="Huo Q.B."/>
            <person name="Li W."/>
            <person name="Chen H.Y."/>
            <person name="Chen S.E."/>
            <person name="Zhou L.G."/>
            <person name="Ni X.B."/>
            <person name="Tian J.H."/>
            <person name="Sheng Y."/>
            <person name="Liu T."/>
            <person name="Pan Y.S."/>
            <person name="Xia L.Y."/>
            <person name="Li J."/>
            <person name="Zhao F."/>
            <person name="Cao W.C."/>
        </authorList>
    </citation>
    <scope>NUCLEOTIDE SEQUENCE</scope>
    <source>
        <strain evidence="2">Rmic-2018</strain>
    </source>
</reference>
<accession>A0A9J6EAT2</accession>
<proteinExistence type="inferred from homology"/>
<dbReference type="InterPro" id="IPR040191">
    <property type="entry name" value="UTP10"/>
</dbReference>
<name>A0A9J6EAT2_RHIMP</name>
<comment type="similarity">
    <text evidence="1">Belongs to the HEATR1/UTP10 family.</text>
</comment>
<sequence length="254" mass="28591">MAQTSLARQLQKLAAPQTSLLKETKKRASFLFDPREAAALDTDTAYAIGTTGLEELTTLNEAFARFEENLFSESAKFLERAVKSKEENAILDGQIEEFLLLLSPHFLLRPAHKALEWLVYRFHVHEFNVDAILRCILPFHETRVFARALQLLDLSSKTSKWHWLHCLQKPGLSLTKTALVTQCTRDPGTLKFICEVLVAMAKGGEDFTTSKSASFGLDASSTSIFPPKISPELPLDDWLALEDEQQQRNISIDL</sequence>
<dbReference type="EMBL" id="JABSTU010000005">
    <property type="protein sequence ID" value="KAH8031407.1"/>
    <property type="molecule type" value="Genomic_DNA"/>
</dbReference>
<dbReference type="GO" id="GO:0032040">
    <property type="term" value="C:small-subunit processome"/>
    <property type="evidence" value="ECO:0007669"/>
    <property type="project" value="TreeGrafter"/>
</dbReference>
<comment type="function">
    <text evidence="1">Involved in nucleolar processing of pre-18S ribosomal RNA.</text>
</comment>
<keyword evidence="3" id="KW-1185">Reference proteome</keyword>
<reference evidence="2" key="2">
    <citation type="submission" date="2021-09" db="EMBL/GenBank/DDBJ databases">
        <authorList>
            <person name="Jia N."/>
            <person name="Wang J."/>
            <person name="Shi W."/>
            <person name="Du L."/>
            <person name="Sun Y."/>
            <person name="Zhan W."/>
            <person name="Jiang J."/>
            <person name="Wang Q."/>
            <person name="Zhang B."/>
            <person name="Ji P."/>
            <person name="Sakyi L.B."/>
            <person name="Cui X."/>
            <person name="Yuan T."/>
            <person name="Jiang B."/>
            <person name="Yang W."/>
            <person name="Lam T.T.-Y."/>
            <person name="Chang Q."/>
            <person name="Ding S."/>
            <person name="Wang X."/>
            <person name="Zhu J."/>
            <person name="Ruan X."/>
            <person name="Zhao L."/>
            <person name="Wei J."/>
            <person name="Que T."/>
            <person name="Du C."/>
            <person name="Cheng J."/>
            <person name="Dai P."/>
            <person name="Han X."/>
            <person name="Huang E."/>
            <person name="Gao Y."/>
            <person name="Liu J."/>
            <person name="Shao H."/>
            <person name="Ye R."/>
            <person name="Li L."/>
            <person name="Wei W."/>
            <person name="Wang X."/>
            <person name="Wang C."/>
            <person name="Huo Q."/>
            <person name="Li W."/>
            <person name="Guo W."/>
            <person name="Chen H."/>
            <person name="Chen S."/>
            <person name="Zhou L."/>
            <person name="Zhou L."/>
            <person name="Ni X."/>
            <person name="Tian J."/>
            <person name="Zhou Y."/>
            <person name="Sheng Y."/>
            <person name="Liu T."/>
            <person name="Pan Y."/>
            <person name="Xia L."/>
            <person name="Li J."/>
            <person name="Zhao F."/>
            <person name="Cao W."/>
        </authorList>
    </citation>
    <scope>NUCLEOTIDE SEQUENCE</scope>
    <source>
        <strain evidence="2">Rmic-2018</strain>
        <tissue evidence="2">Larvae</tissue>
    </source>
</reference>
<dbReference type="Proteomes" id="UP000821866">
    <property type="component" value="Chromosome 3"/>
</dbReference>
<keyword evidence="1" id="KW-0539">Nucleus</keyword>
<dbReference type="GO" id="GO:0030686">
    <property type="term" value="C:90S preribosome"/>
    <property type="evidence" value="ECO:0007669"/>
    <property type="project" value="TreeGrafter"/>
</dbReference>
<dbReference type="PANTHER" id="PTHR13457:SF1">
    <property type="entry name" value="HEAT REPEAT-CONTAINING PROTEIN 1"/>
    <property type="match status" value="1"/>
</dbReference>
<evidence type="ECO:0000313" key="2">
    <source>
        <dbReference type="EMBL" id="KAH8031407.1"/>
    </source>
</evidence>
<protein>
    <recommendedName>
        <fullName evidence="1">HEAT repeat-containing protein 1</fullName>
    </recommendedName>
</protein>
<evidence type="ECO:0000256" key="1">
    <source>
        <dbReference type="RuleBase" id="RU367065"/>
    </source>
</evidence>
<evidence type="ECO:0000313" key="3">
    <source>
        <dbReference type="Proteomes" id="UP000821866"/>
    </source>
</evidence>
<keyword evidence="1" id="KW-0698">rRNA processing</keyword>
<gene>
    <name evidence="2" type="ORF">HPB51_017179</name>
</gene>
<keyword evidence="1" id="KW-0687">Ribonucleoprotein</keyword>
<dbReference type="VEuPathDB" id="VectorBase:LOC119163764"/>
<dbReference type="GO" id="GO:0000462">
    <property type="term" value="P:maturation of SSU-rRNA from tricistronic rRNA transcript (SSU-rRNA, 5.8S rRNA, LSU-rRNA)"/>
    <property type="evidence" value="ECO:0007669"/>
    <property type="project" value="TreeGrafter"/>
</dbReference>
<dbReference type="GO" id="GO:0030515">
    <property type="term" value="F:snoRNA binding"/>
    <property type="evidence" value="ECO:0007669"/>
    <property type="project" value="TreeGrafter"/>
</dbReference>